<dbReference type="InterPro" id="IPR047141">
    <property type="entry name" value="Stealth"/>
</dbReference>
<evidence type="ECO:0000256" key="3">
    <source>
        <dbReference type="ARBA" id="ARBA00023169"/>
    </source>
</evidence>
<accession>A0A318N7Z2</accession>
<feature type="domain" description="Stealth protein CR2 conserved region 2" evidence="4">
    <location>
        <begin position="43"/>
        <end position="143"/>
    </location>
</feature>
<evidence type="ECO:0000259" key="4">
    <source>
        <dbReference type="Pfam" id="PF11380"/>
    </source>
</evidence>
<protein>
    <submittedName>
        <fullName evidence="6">Glycosyl transferase</fullName>
    </submittedName>
</protein>
<evidence type="ECO:0000313" key="7">
    <source>
        <dbReference type="Proteomes" id="UP000247838"/>
    </source>
</evidence>
<evidence type="ECO:0000256" key="1">
    <source>
        <dbReference type="ARBA" id="ARBA00007583"/>
    </source>
</evidence>
<organism evidence="6 7">
    <name type="scientific">Frischella perrara</name>
    <dbReference type="NCBI Taxonomy" id="1267021"/>
    <lineage>
        <taxon>Bacteria</taxon>
        <taxon>Pseudomonadati</taxon>
        <taxon>Pseudomonadota</taxon>
        <taxon>Gammaproteobacteria</taxon>
        <taxon>Orbales</taxon>
        <taxon>Orbaceae</taxon>
        <taxon>Frischella</taxon>
    </lineage>
</organism>
<name>A0A318N7Z2_FRIPE</name>
<dbReference type="RefSeq" id="WP_110443931.1">
    <property type="nucleotide sequence ID" value="NZ_QGLM01000017.1"/>
</dbReference>
<keyword evidence="2 6" id="KW-0808">Transferase</keyword>
<gene>
    <name evidence="6" type="ORF">DKK76_08700</name>
</gene>
<keyword evidence="3" id="KW-0270">Exopolysaccharide synthesis</keyword>
<reference evidence="6 7" key="1">
    <citation type="submission" date="2018-05" db="EMBL/GenBank/DDBJ databases">
        <title>Reference genomes for bee gut microbiota database.</title>
        <authorList>
            <person name="Ellegaard K.M."/>
        </authorList>
    </citation>
    <scope>NUCLEOTIDE SEQUENCE [LARGE SCALE GENOMIC DNA]</scope>
    <source>
        <strain evidence="6 7">ESL0167</strain>
    </source>
</reference>
<dbReference type="InterPro" id="IPR021520">
    <property type="entry name" value="Stealth_CR2"/>
</dbReference>
<dbReference type="AlphaFoldDB" id="A0A318N7Z2"/>
<dbReference type="Pfam" id="PF11380">
    <property type="entry name" value="Stealth_CR2"/>
    <property type="match status" value="1"/>
</dbReference>
<feature type="domain" description="Stealth protein CR1 conserved region 1" evidence="5">
    <location>
        <begin position="5"/>
        <end position="30"/>
    </location>
</feature>
<evidence type="ECO:0000259" key="5">
    <source>
        <dbReference type="Pfam" id="PF17101"/>
    </source>
</evidence>
<evidence type="ECO:0000313" key="6">
    <source>
        <dbReference type="EMBL" id="PXY95058.1"/>
    </source>
</evidence>
<dbReference type="InterPro" id="IPR031358">
    <property type="entry name" value="Stealth_CR1"/>
</dbReference>
<dbReference type="GO" id="GO:0016772">
    <property type="term" value="F:transferase activity, transferring phosphorus-containing groups"/>
    <property type="evidence" value="ECO:0007669"/>
    <property type="project" value="InterPro"/>
</dbReference>
<dbReference type="PANTHER" id="PTHR24045">
    <property type="match status" value="1"/>
</dbReference>
<sequence length="337" mass="40446">MQKEEDVDIVILWVDGNDPEWLKEKNNYQNYNKKNTADSSENRYRDWDNIIYLFRGIEKFAPWIRKVHFVTWGHLPSWMNKNCKRLNIVNHVDFIPKQYLPTFNSHTIELNIHRIEGLADRFIYFNDDMFLLNQVKYEDFFKNGLPCDELIFDIIQTSGIEHIVLNDITVVNRYFNKKNVILNNFSKVFNLKYGRKKIIKNLLLLPWNTIPGFEIPHIPAPYLKETFVKLWDLETDKLNLTCESKFRYINDLNQYVMRFWQLCSGQFYPFRIRSFGKYFGIINTETAKYVSEQITKQKYRLICVNDCLNDSSDFDESKIIINQSFEKLLPEKSDFEI</sequence>
<dbReference type="Pfam" id="PF17101">
    <property type="entry name" value="Stealth_CR1"/>
    <property type="match status" value="1"/>
</dbReference>
<dbReference type="Proteomes" id="UP000247838">
    <property type="component" value="Unassembled WGS sequence"/>
</dbReference>
<comment type="similarity">
    <text evidence="1">Belongs to the stealth family.</text>
</comment>
<dbReference type="GO" id="GO:0000271">
    <property type="term" value="P:polysaccharide biosynthetic process"/>
    <property type="evidence" value="ECO:0007669"/>
    <property type="project" value="UniProtKB-KW"/>
</dbReference>
<dbReference type="PANTHER" id="PTHR24045:SF0">
    <property type="entry name" value="N-ACETYLGLUCOSAMINE-1-PHOSPHOTRANSFERASE SUBUNITS ALPHA_BETA"/>
    <property type="match status" value="1"/>
</dbReference>
<dbReference type="EMBL" id="QGLM01000017">
    <property type="protein sequence ID" value="PXY95058.1"/>
    <property type="molecule type" value="Genomic_DNA"/>
</dbReference>
<proteinExistence type="inferred from homology"/>
<comment type="caution">
    <text evidence="6">The sequence shown here is derived from an EMBL/GenBank/DDBJ whole genome shotgun (WGS) entry which is preliminary data.</text>
</comment>
<evidence type="ECO:0000256" key="2">
    <source>
        <dbReference type="ARBA" id="ARBA00022679"/>
    </source>
</evidence>